<dbReference type="EMBL" id="JACYXC010000001">
    <property type="protein sequence ID" value="MBH5337059.1"/>
    <property type="molecule type" value="Genomic_DNA"/>
</dbReference>
<name>A0ABS0NPD4_9ACTN</name>
<dbReference type="InterPro" id="IPR036390">
    <property type="entry name" value="WH_DNA-bd_sf"/>
</dbReference>
<accession>A0ABS0NPD4</accession>
<evidence type="ECO:0000256" key="3">
    <source>
        <dbReference type="ARBA" id="ARBA00023163"/>
    </source>
</evidence>
<keyword evidence="3" id="KW-0804">Transcription</keyword>
<evidence type="ECO:0000313" key="6">
    <source>
        <dbReference type="Proteomes" id="UP000807371"/>
    </source>
</evidence>
<dbReference type="InterPro" id="IPR011991">
    <property type="entry name" value="ArsR-like_HTH"/>
</dbReference>
<keyword evidence="2" id="KW-0238">DNA-binding</keyword>
<dbReference type="Proteomes" id="UP000807371">
    <property type="component" value="Unassembled WGS sequence"/>
</dbReference>
<dbReference type="CDD" id="cd00090">
    <property type="entry name" value="HTH_ARSR"/>
    <property type="match status" value="1"/>
</dbReference>
<dbReference type="SUPFAM" id="SSF46785">
    <property type="entry name" value="Winged helix' DNA-binding domain"/>
    <property type="match status" value="1"/>
</dbReference>
<evidence type="ECO:0000313" key="5">
    <source>
        <dbReference type="EMBL" id="MBH5337059.1"/>
    </source>
</evidence>
<dbReference type="RefSeq" id="WP_197990395.1">
    <property type="nucleotide sequence ID" value="NZ_JACYXC010000001.1"/>
</dbReference>
<keyword evidence="6" id="KW-1185">Reference proteome</keyword>
<evidence type="ECO:0000259" key="4">
    <source>
        <dbReference type="SMART" id="SM00418"/>
    </source>
</evidence>
<evidence type="ECO:0000256" key="1">
    <source>
        <dbReference type="ARBA" id="ARBA00023015"/>
    </source>
</evidence>
<feature type="domain" description="HTH arsR-type" evidence="4">
    <location>
        <begin position="255"/>
        <end position="328"/>
    </location>
</feature>
<sequence>MPLHLYFGPQDLLRCRFAVSPLGQTHEAVRVLRRPWRHGYHLPWLRRIRGALAGLDLTELWALMPAPGYTPDFLGPPPAAPCPSFEEELARLRATDPAAARGELARSLATAPDSPDAPVVRRLLADPERAVRRLADLTERAWEALVAPDWPRLRALLEADIAFRSRRLADGGLERLFADLRPAVSWAPGRLTVHTTGSVPPSQTLDGRGLLLMPSVFVWPEVVSGFAPPWQPTVIYPARGVGGLWQEPGPGAAEALVRLLGPNRAAILGGLTEPASTSALALRHRLAPSSVSAHLAVLRGAGLLTSRRQGREVLYERTPLGIALAAGEPPPA</sequence>
<dbReference type="InterPro" id="IPR051011">
    <property type="entry name" value="Metal_resp_trans_reg"/>
</dbReference>
<comment type="caution">
    <text evidence="5">The sequence shown here is derived from an EMBL/GenBank/DDBJ whole genome shotgun (WGS) entry which is preliminary data.</text>
</comment>
<dbReference type="SMART" id="SM00418">
    <property type="entry name" value="HTH_ARSR"/>
    <property type="match status" value="1"/>
</dbReference>
<reference evidence="5 6" key="1">
    <citation type="submission" date="2020-09" db="EMBL/GenBank/DDBJ databases">
        <title>Biosynthesis of the nuclear factor of activated T cells inhibitor NFAT-133 and its congeners in Streptomyces pactum.</title>
        <authorList>
            <person name="Zhou W."/>
            <person name="Posri P."/>
            <person name="Abugrain M.E."/>
            <person name="Weisberg A.J."/>
            <person name="Chang J.H."/>
            <person name="Mahmud T."/>
        </authorList>
    </citation>
    <scope>NUCLEOTIDE SEQUENCE [LARGE SCALE GENOMIC DNA]</scope>
    <source>
        <strain evidence="5 6">ATCC 27456</strain>
    </source>
</reference>
<gene>
    <name evidence="5" type="ORF">IHE55_20755</name>
</gene>
<evidence type="ECO:0000256" key="2">
    <source>
        <dbReference type="ARBA" id="ARBA00023125"/>
    </source>
</evidence>
<keyword evidence="1" id="KW-0805">Transcription regulation</keyword>
<dbReference type="Gene3D" id="1.10.10.10">
    <property type="entry name" value="Winged helix-like DNA-binding domain superfamily/Winged helix DNA-binding domain"/>
    <property type="match status" value="1"/>
</dbReference>
<dbReference type="PANTHER" id="PTHR43132">
    <property type="entry name" value="ARSENICAL RESISTANCE OPERON REPRESSOR ARSR-RELATED"/>
    <property type="match status" value="1"/>
</dbReference>
<dbReference type="InterPro" id="IPR001845">
    <property type="entry name" value="HTH_ArsR_DNA-bd_dom"/>
</dbReference>
<dbReference type="InterPro" id="IPR045981">
    <property type="entry name" value="DUF5937"/>
</dbReference>
<protein>
    <submittedName>
        <fullName evidence="5">Helix-turn-helix domain-containing protein</fullName>
    </submittedName>
</protein>
<dbReference type="Pfam" id="PF12840">
    <property type="entry name" value="HTH_20"/>
    <property type="match status" value="1"/>
</dbReference>
<dbReference type="InterPro" id="IPR036388">
    <property type="entry name" value="WH-like_DNA-bd_sf"/>
</dbReference>
<dbReference type="Pfam" id="PF19361">
    <property type="entry name" value="DUF5937"/>
    <property type="match status" value="1"/>
</dbReference>
<dbReference type="PANTHER" id="PTHR43132:SF8">
    <property type="entry name" value="HTH-TYPE TRANSCRIPTIONAL REGULATOR KMTR"/>
    <property type="match status" value="1"/>
</dbReference>
<organism evidence="5 6">
    <name type="scientific">Streptomyces pactum</name>
    <dbReference type="NCBI Taxonomy" id="68249"/>
    <lineage>
        <taxon>Bacteria</taxon>
        <taxon>Bacillati</taxon>
        <taxon>Actinomycetota</taxon>
        <taxon>Actinomycetes</taxon>
        <taxon>Kitasatosporales</taxon>
        <taxon>Streptomycetaceae</taxon>
        <taxon>Streptomyces</taxon>
    </lineage>
</organism>
<proteinExistence type="predicted"/>